<dbReference type="AlphaFoldDB" id="A0A4P7NIC9"/>
<sequence>MTTIENTIPFIAPLGRELVISGAYMQALVVQQSANEFGACLVHTDVADIAQGTCPVDVDQTDLHPEYMNNGNIMSGMHPMQIAWA</sequence>
<accession>A0A4P7NIC9</accession>
<gene>
    <name evidence="1" type="ORF">PoMZ_08710</name>
</gene>
<reference evidence="1 2" key="1">
    <citation type="journal article" date="2019" name="Mol. Biol. Evol.">
        <title>Blast fungal genomes show frequent chromosomal changes, gene gains and losses, and effector gene turnover.</title>
        <authorList>
            <person name="Gomez Luciano L.B."/>
            <person name="Jason Tsai I."/>
            <person name="Chuma I."/>
            <person name="Tosa Y."/>
            <person name="Chen Y.H."/>
            <person name="Li J.Y."/>
            <person name="Li M.Y."/>
            <person name="Jade Lu M.Y."/>
            <person name="Nakayashiki H."/>
            <person name="Li W.H."/>
        </authorList>
    </citation>
    <scope>NUCLEOTIDE SEQUENCE [LARGE SCALE GENOMIC DNA]</scope>
    <source>
        <strain evidence="1">MZ5-1-6</strain>
    </source>
</reference>
<protein>
    <submittedName>
        <fullName evidence="1">Uncharacterized protein</fullName>
    </submittedName>
</protein>
<evidence type="ECO:0000313" key="1">
    <source>
        <dbReference type="EMBL" id="QBZ61753.1"/>
    </source>
</evidence>
<dbReference type="EMBL" id="CP034207">
    <property type="protein sequence ID" value="QBZ61753.1"/>
    <property type="molecule type" value="Genomic_DNA"/>
</dbReference>
<proteinExistence type="predicted"/>
<evidence type="ECO:0000313" key="2">
    <source>
        <dbReference type="Proteomes" id="UP000294847"/>
    </source>
</evidence>
<dbReference type="Proteomes" id="UP000294847">
    <property type="component" value="Chromosome 4"/>
</dbReference>
<name>A0A4P7NIC9_PYROR</name>
<organism evidence="1 2">
    <name type="scientific">Pyricularia oryzae</name>
    <name type="common">Rice blast fungus</name>
    <name type="synonym">Magnaporthe oryzae</name>
    <dbReference type="NCBI Taxonomy" id="318829"/>
    <lineage>
        <taxon>Eukaryota</taxon>
        <taxon>Fungi</taxon>
        <taxon>Dikarya</taxon>
        <taxon>Ascomycota</taxon>
        <taxon>Pezizomycotina</taxon>
        <taxon>Sordariomycetes</taxon>
        <taxon>Sordariomycetidae</taxon>
        <taxon>Magnaporthales</taxon>
        <taxon>Pyriculariaceae</taxon>
        <taxon>Pyricularia</taxon>
    </lineage>
</organism>